<gene>
    <name evidence="1" type="ORF">HG263_17500</name>
</gene>
<comment type="caution">
    <text evidence="1">The sequence shown here is derived from an EMBL/GenBank/DDBJ whole genome shotgun (WGS) entry which is preliminary data.</text>
</comment>
<accession>A0A849VGC5</accession>
<dbReference type="PROSITE" id="PS51257">
    <property type="entry name" value="PROKAR_LIPOPROTEIN"/>
    <property type="match status" value="1"/>
</dbReference>
<dbReference type="RefSeq" id="WP_171627388.1">
    <property type="nucleotide sequence ID" value="NZ_JABBPG010000009.1"/>
</dbReference>
<dbReference type="AlphaFoldDB" id="A0A849VGC5"/>
<sequence>MDKLLLPLLLIGGLFSSACFALGGWSGASKISQIYPAPGENGILIKHGSMPNPDNCPSPSYYILKKDNILFNEIYALLVAAQARQASINIQVVGCGGSKDVFPSIFQVIAE</sequence>
<evidence type="ECO:0000313" key="1">
    <source>
        <dbReference type="EMBL" id="NOU52326.1"/>
    </source>
</evidence>
<keyword evidence="2" id="KW-1185">Reference proteome</keyword>
<dbReference type="EMBL" id="JABBPG010000009">
    <property type="protein sequence ID" value="NOU52326.1"/>
    <property type="molecule type" value="Genomic_DNA"/>
</dbReference>
<protein>
    <submittedName>
        <fullName evidence="1">Uncharacterized protein</fullName>
    </submittedName>
</protein>
<reference evidence="1 2" key="1">
    <citation type="submission" date="2020-04" db="EMBL/GenBank/DDBJ databases">
        <title>Pseudoalteromonas caenipelagi sp. nov., isolated from a tidal flat.</title>
        <authorList>
            <person name="Park S."/>
            <person name="Yoon J.-H."/>
        </authorList>
    </citation>
    <scope>NUCLEOTIDE SEQUENCE [LARGE SCALE GENOMIC DNA]</scope>
    <source>
        <strain evidence="1 2">JBTF-M23</strain>
    </source>
</reference>
<organism evidence="1 2">
    <name type="scientific">Pseudoalteromonas caenipelagi</name>
    <dbReference type="NCBI Taxonomy" id="2726988"/>
    <lineage>
        <taxon>Bacteria</taxon>
        <taxon>Pseudomonadati</taxon>
        <taxon>Pseudomonadota</taxon>
        <taxon>Gammaproteobacteria</taxon>
        <taxon>Alteromonadales</taxon>
        <taxon>Pseudoalteromonadaceae</taxon>
        <taxon>Pseudoalteromonas</taxon>
    </lineage>
</organism>
<proteinExistence type="predicted"/>
<dbReference type="Proteomes" id="UP000586305">
    <property type="component" value="Unassembled WGS sequence"/>
</dbReference>
<name>A0A849VGC5_9GAMM</name>
<evidence type="ECO:0000313" key="2">
    <source>
        <dbReference type="Proteomes" id="UP000586305"/>
    </source>
</evidence>